<gene>
    <name evidence="2" type="ORF">CMUST_15555</name>
</gene>
<dbReference type="PROSITE" id="PS51257">
    <property type="entry name" value="PROKAR_LIPOPROTEIN"/>
    <property type="match status" value="1"/>
</dbReference>
<name>A0A0G3H3S3_9CORY</name>
<dbReference type="InterPro" id="IPR058488">
    <property type="entry name" value="DUF8175"/>
</dbReference>
<protein>
    <recommendedName>
        <fullName evidence="1">DUF8175 domain-containing protein</fullName>
    </recommendedName>
</protein>
<evidence type="ECO:0000259" key="1">
    <source>
        <dbReference type="Pfam" id="PF26526"/>
    </source>
</evidence>
<dbReference type="PATRIC" id="fig|571915.4.peg.3339"/>
<evidence type="ECO:0000313" key="2">
    <source>
        <dbReference type="EMBL" id="AKK07400.1"/>
    </source>
</evidence>
<reference evidence="3" key="2">
    <citation type="submission" date="2015-05" db="EMBL/GenBank/DDBJ databases">
        <title>Complete genome sequence of Corynebacterium mustelae DSM 45274, isolated from various tissues of a male ferret with lethal sepsis.</title>
        <authorList>
            <person name="Ruckert C."/>
            <person name="Albersmeier A."/>
            <person name="Winkler A."/>
            <person name="Tauch A."/>
        </authorList>
    </citation>
    <scope>NUCLEOTIDE SEQUENCE [LARGE SCALE GENOMIC DNA]</scope>
    <source>
        <strain evidence="3">DSM 45274</strain>
        <plasmid evidence="3">Plasmid pCmus45274</plasmid>
    </source>
</reference>
<sequence length="206" mass="21865">MRLRLGICGVAVAVVAGCGAEDGSEQQPLESAVVHTTTAPVVSWRPGPSGLVVPVSSVDGPRESVPVPHGFSHSPQGAVLAAITAQAWMAGANDSTWPKVAEYLLEPGLGRTQWSQARALMSVDGVVADPARFVGFRFDSYSDDAAVVVVATRWPDGLVTAYPVQLSHATGSWRVVVPEQDKAPDMQELTEDQLKDFVLFGETENK</sequence>
<organism evidence="2 3">
    <name type="scientific">Corynebacterium mustelae</name>
    <dbReference type="NCBI Taxonomy" id="571915"/>
    <lineage>
        <taxon>Bacteria</taxon>
        <taxon>Bacillati</taxon>
        <taxon>Actinomycetota</taxon>
        <taxon>Actinomycetes</taxon>
        <taxon>Mycobacteriales</taxon>
        <taxon>Corynebacteriaceae</taxon>
        <taxon>Corynebacterium</taxon>
    </lineage>
</organism>
<dbReference type="RefSeq" id="WP_047263742.1">
    <property type="nucleotide sequence ID" value="NZ_CP011543.1"/>
</dbReference>
<keyword evidence="2" id="KW-0614">Plasmid</keyword>
<evidence type="ECO:0000313" key="3">
    <source>
        <dbReference type="Proteomes" id="UP000035199"/>
    </source>
</evidence>
<proteinExistence type="predicted"/>
<reference evidence="2 3" key="1">
    <citation type="journal article" date="2015" name="Genome Announc.">
        <title>Complete Genome Sequence of the Type Strain Corynebacterium mustelae DSM 45274, Isolated from Various Tissues of a Male Ferret with Lethal Sepsis.</title>
        <authorList>
            <person name="Ruckert C."/>
            <person name="Eimer J."/>
            <person name="Winkler A."/>
            <person name="Tauch A."/>
        </authorList>
    </citation>
    <scope>NUCLEOTIDE SEQUENCE [LARGE SCALE GENOMIC DNA]</scope>
    <source>
        <strain evidence="2 3">DSM 45274</strain>
        <plasmid evidence="3">Plasmid pCmus45274</plasmid>
    </source>
</reference>
<dbReference type="Pfam" id="PF26526">
    <property type="entry name" value="DUF8175"/>
    <property type="match status" value="1"/>
</dbReference>
<keyword evidence="3" id="KW-1185">Reference proteome</keyword>
<dbReference type="Proteomes" id="UP000035199">
    <property type="component" value="Plasmid pCmus45274"/>
</dbReference>
<dbReference type="KEGG" id="cmv:CMUST_15555"/>
<geneLocation type="plasmid" evidence="2 3">
    <name>pCmus45274</name>
</geneLocation>
<dbReference type="AlphaFoldDB" id="A0A0G3H3S3"/>
<feature type="domain" description="DUF8175" evidence="1">
    <location>
        <begin position="21"/>
        <end position="190"/>
    </location>
</feature>
<accession>A0A0G3H3S3</accession>
<dbReference type="OrthoDB" id="4426844at2"/>
<dbReference type="EMBL" id="CP011543">
    <property type="protein sequence ID" value="AKK07400.1"/>
    <property type="molecule type" value="Genomic_DNA"/>
</dbReference>